<protein>
    <recommendedName>
        <fullName evidence="12">L-cystine transporter tcyP</fullName>
    </recommendedName>
</protein>
<dbReference type="PANTHER" id="PTHR42865:SF5">
    <property type="entry name" value="L-CYSTINE TRANSPORTER TCYP"/>
    <property type="match status" value="1"/>
</dbReference>
<dbReference type="PRINTS" id="PR00173">
    <property type="entry name" value="EDTRNSPORT"/>
</dbReference>
<feature type="transmembrane region" description="Helical" evidence="9">
    <location>
        <begin position="370"/>
        <end position="392"/>
    </location>
</feature>
<sequence>MNLPLVLNLVAFAVLLGLLARTRNTGWSLAVRVFIGLALGVAFGLVLQLVYGHDAPVLKTSIGWFNLVGNGYVQLLQMSIMPLVFASILAAVARLREASSMGRISLLTLGTLLFTTAIAALVGVLVTWLFGLSAEGLVQGAQETARLTALQNSYVGKVADLSVPQLLLSFIPKNPFADLSGANPTSIISVVIFAAFLGVAALRLQRDDPVRGEKVLAGIDVLQAWVMKLVRLLLQLTPYGVLALMTKMVATASPQDVLKLGTFLIASYLGLGILFGVHALLLTLSGLSPARFFPKVWPVLSFAFTSRSSAATIPLNIEAQTERLGVPPAIASFAASFGATIGQNGCAGLYPAMLAVMVAPTLGINPFDPLWIATLVGIVTLSSAGVAGVAGVGGGATFAALIVLPALGLPVTLVALLVSIEPLIDMGRTALNVNGSMTAGTLTARWMGQLDKAAYDRDDRAEAPAAPISRG</sequence>
<dbReference type="AlphaFoldDB" id="A0A1G5PEU7"/>
<dbReference type="Pfam" id="PF00375">
    <property type="entry name" value="SDF"/>
    <property type="match status" value="1"/>
</dbReference>
<keyword evidence="5 9" id="KW-0812">Transmembrane</keyword>
<dbReference type="GO" id="GO:0015293">
    <property type="term" value="F:symporter activity"/>
    <property type="evidence" value="ECO:0007669"/>
    <property type="project" value="InterPro"/>
</dbReference>
<dbReference type="GO" id="GO:0005886">
    <property type="term" value="C:plasma membrane"/>
    <property type="evidence" value="ECO:0007669"/>
    <property type="project" value="TreeGrafter"/>
</dbReference>
<feature type="transmembrane region" description="Helical" evidence="9">
    <location>
        <begin position="71"/>
        <end position="92"/>
    </location>
</feature>
<reference evidence="11" key="1">
    <citation type="submission" date="2016-10" db="EMBL/GenBank/DDBJ databases">
        <authorList>
            <person name="de Groot N.N."/>
        </authorList>
    </citation>
    <scope>NUCLEOTIDE SEQUENCE [LARGE SCALE GENOMIC DNA]</scope>
    <source>
        <strain evidence="11">DSM 15758</strain>
    </source>
</reference>
<evidence type="ECO:0000256" key="3">
    <source>
        <dbReference type="ARBA" id="ARBA00022448"/>
    </source>
</evidence>
<organism evidence="10 11">
    <name type="scientific">Pseudomonas oryzihabitans</name>
    <dbReference type="NCBI Taxonomy" id="47885"/>
    <lineage>
        <taxon>Bacteria</taxon>
        <taxon>Pseudomonadati</taxon>
        <taxon>Pseudomonadota</taxon>
        <taxon>Gammaproteobacteria</taxon>
        <taxon>Pseudomonadales</taxon>
        <taxon>Pseudomonadaceae</taxon>
        <taxon>Pseudomonas</taxon>
    </lineage>
</organism>
<feature type="transmembrane region" description="Helical" evidence="9">
    <location>
        <begin position="29"/>
        <end position="51"/>
    </location>
</feature>
<comment type="caution">
    <text evidence="10">The sequence shown here is derived from an EMBL/GenBank/DDBJ whole genome shotgun (WGS) entry which is preliminary data.</text>
</comment>
<feature type="transmembrane region" description="Helical" evidence="9">
    <location>
        <begin position="329"/>
        <end position="358"/>
    </location>
</feature>
<evidence type="ECO:0000256" key="1">
    <source>
        <dbReference type="ARBA" id="ARBA00004141"/>
    </source>
</evidence>
<dbReference type="Gene3D" id="1.10.3860.10">
    <property type="entry name" value="Sodium:dicarboxylate symporter"/>
    <property type="match status" value="1"/>
</dbReference>
<keyword evidence="4" id="KW-1003">Cell membrane</keyword>
<dbReference type="GO" id="GO:0015184">
    <property type="term" value="F:L-cystine transmembrane transporter activity"/>
    <property type="evidence" value="ECO:0007669"/>
    <property type="project" value="TreeGrafter"/>
</dbReference>
<proteinExistence type="inferred from homology"/>
<evidence type="ECO:0000256" key="8">
    <source>
        <dbReference type="ARBA" id="ARBA00023136"/>
    </source>
</evidence>
<feature type="transmembrane region" description="Helical" evidence="9">
    <location>
        <begin position="6"/>
        <end position="22"/>
    </location>
</feature>
<name>A0A1G5PEU7_9PSED</name>
<dbReference type="SUPFAM" id="SSF118215">
    <property type="entry name" value="Proton glutamate symport protein"/>
    <property type="match status" value="1"/>
</dbReference>
<feature type="transmembrane region" description="Helical" evidence="9">
    <location>
        <begin position="186"/>
        <end position="204"/>
    </location>
</feature>
<gene>
    <name evidence="10" type="ORF">SAMN05216279_11949</name>
</gene>
<keyword evidence="8 9" id="KW-0472">Membrane</keyword>
<dbReference type="STRING" id="237610.BJP27_10420"/>
<dbReference type="Proteomes" id="UP000183046">
    <property type="component" value="Unassembled WGS sequence"/>
</dbReference>
<feature type="transmembrane region" description="Helical" evidence="9">
    <location>
        <begin position="398"/>
        <end position="418"/>
    </location>
</feature>
<dbReference type="EMBL" id="FMWB01000019">
    <property type="protein sequence ID" value="SCZ48046.1"/>
    <property type="molecule type" value="Genomic_DNA"/>
</dbReference>
<keyword evidence="4" id="KW-0997">Cell inner membrane</keyword>
<dbReference type="eggNOG" id="COG1823">
    <property type="taxonomic scope" value="Bacteria"/>
</dbReference>
<evidence type="ECO:0000313" key="10">
    <source>
        <dbReference type="EMBL" id="SCZ48046.1"/>
    </source>
</evidence>
<comment type="subcellular location">
    <subcellularLocation>
        <location evidence="1">Membrane</location>
        <topology evidence="1">Multi-pass membrane protein</topology>
    </subcellularLocation>
</comment>
<keyword evidence="6" id="KW-0029">Amino-acid transport</keyword>
<evidence type="ECO:0000313" key="11">
    <source>
        <dbReference type="Proteomes" id="UP000183046"/>
    </source>
</evidence>
<feature type="transmembrane region" description="Helical" evidence="9">
    <location>
        <begin position="104"/>
        <end position="130"/>
    </location>
</feature>
<evidence type="ECO:0000256" key="9">
    <source>
        <dbReference type="SAM" id="Phobius"/>
    </source>
</evidence>
<dbReference type="InterPro" id="IPR036458">
    <property type="entry name" value="Na:dicarbo_symporter_sf"/>
</dbReference>
<dbReference type="PANTHER" id="PTHR42865">
    <property type="entry name" value="PROTON/GLUTAMATE-ASPARTATE SYMPORTER"/>
    <property type="match status" value="1"/>
</dbReference>
<dbReference type="RefSeq" id="WP_074585074.1">
    <property type="nucleotide sequence ID" value="NZ_FMWB01000019.1"/>
</dbReference>
<dbReference type="InterPro" id="IPR001991">
    <property type="entry name" value="Na-dicarboxylate_symporter"/>
</dbReference>
<evidence type="ECO:0000256" key="2">
    <source>
        <dbReference type="ARBA" id="ARBA00006148"/>
    </source>
</evidence>
<keyword evidence="3" id="KW-0813">Transport</keyword>
<dbReference type="FunFam" id="1.10.3860.10:FF:000004">
    <property type="entry name" value="L-cystine transporter tcyP"/>
    <property type="match status" value="1"/>
</dbReference>
<evidence type="ECO:0000256" key="4">
    <source>
        <dbReference type="ARBA" id="ARBA00022519"/>
    </source>
</evidence>
<evidence type="ECO:0000256" key="5">
    <source>
        <dbReference type="ARBA" id="ARBA00022692"/>
    </source>
</evidence>
<dbReference type="OrthoDB" id="7778689at2"/>
<feature type="transmembrane region" description="Helical" evidence="9">
    <location>
        <begin position="265"/>
        <end position="284"/>
    </location>
</feature>
<evidence type="ECO:0008006" key="12">
    <source>
        <dbReference type="Google" id="ProtNLM"/>
    </source>
</evidence>
<evidence type="ECO:0000256" key="6">
    <source>
        <dbReference type="ARBA" id="ARBA00022970"/>
    </source>
</evidence>
<comment type="similarity">
    <text evidence="2">Belongs to the dicarboxylate/amino acid:cation symporter (DAACS) (TC 2.A.23) family.</text>
</comment>
<keyword evidence="7 9" id="KW-1133">Transmembrane helix</keyword>
<accession>A0A1G5PEU7</accession>
<evidence type="ECO:0000256" key="7">
    <source>
        <dbReference type="ARBA" id="ARBA00022989"/>
    </source>
</evidence>